<dbReference type="CDD" id="cd07557">
    <property type="entry name" value="trimeric_dUTPase"/>
    <property type="match status" value="1"/>
</dbReference>
<evidence type="ECO:0008006" key="6">
    <source>
        <dbReference type="Google" id="ProtNLM"/>
    </source>
</evidence>
<dbReference type="GO" id="GO:0006229">
    <property type="term" value="P:dUTP biosynthetic process"/>
    <property type="evidence" value="ECO:0007669"/>
    <property type="project" value="InterPro"/>
</dbReference>
<dbReference type="OrthoDB" id="798159at2"/>
<dbReference type="InterPro" id="IPR033704">
    <property type="entry name" value="dUTPase_trimeric"/>
</dbReference>
<dbReference type="PANTHER" id="PTHR42680">
    <property type="entry name" value="DCTP DEAMINASE"/>
    <property type="match status" value="1"/>
</dbReference>
<dbReference type="Pfam" id="PF22769">
    <property type="entry name" value="DCD"/>
    <property type="match status" value="1"/>
</dbReference>
<dbReference type="InterPro" id="IPR011962">
    <property type="entry name" value="dCTP_deaminase"/>
</dbReference>
<keyword evidence="2" id="KW-0546">Nucleotide metabolism</keyword>
<dbReference type="PANTHER" id="PTHR42680:SF3">
    <property type="entry name" value="DCTP DEAMINASE"/>
    <property type="match status" value="1"/>
</dbReference>
<dbReference type="Proteomes" id="UP000076555">
    <property type="component" value="Unassembled WGS sequence"/>
</dbReference>
<dbReference type="Gene3D" id="2.70.40.10">
    <property type="match status" value="1"/>
</dbReference>
<protein>
    <recommendedName>
        <fullName evidence="6">Deoxycytidine triphosphate deaminase</fullName>
    </recommendedName>
</protein>
<evidence type="ECO:0000256" key="3">
    <source>
        <dbReference type="SAM" id="Phobius"/>
    </source>
</evidence>
<sequence length="226" mass="25127">MSRLPSLIEPFHQQHIQSASYELCLGDEVYISALPDAPQKERKKVILSNQETIPIPPGQFAFLITSETIKVPNNALALISMKFKYKSKGLINVSGLHVDPGYSGKLIFAVYNAGPLHVHLARGERVFAIWYSNLDEDDEKPRNKIGYDVIPTDLMNIGDAVSSLPVLVKRLDDLEKKVEKYSFVQAIVWGFSGSVILAIIGVLLRFVIEPLIQPLLNMIQSSLAIS</sequence>
<comment type="caution">
    <text evidence="4">The sequence shown here is derived from an EMBL/GenBank/DDBJ whole genome shotgun (WGS) entry which is preliminary data.</text>
</comment>
<dbReference type="AlphaFoldDB" id="A0A166I7Q3"/>
<keyword evidence="3" id="KW-0812">Transmembrane</keyword>
<evidence type="ECO:0000256" key="2">
    <source>
        <dbReference type="ARBA" id="ARBA00023080"/>
    </source>
</evidence>
<keyword evidence="3" id="KW-1133">Transmembrane helix</keyword>
<dbReference type="EMBL" id="LWAJ01000267">
    <property type="protein sequence ID" value="KZL48022.1"/>
    <property type="molecule type" value="Genomic_DNA"/>
</dbReference>
<keyword evidence="3" id="KW-0472">Membrane</keyword>
<evidence type="ECO:0000256" key="1">
    <source>
        <dbReference type="ARBA" id="ARBA00022801"/>
    </source>
</evidence>
<dbReference type="SUPFAM" id="SSF51283">
    <property type="entry name" value="dUTPase-like"/>
    <property type="match status" value="1"/>
</dbReference>
<dbReference type="InterPro" id="IPR036157">
    <property type="entry name" value="dUTPase-like_sf"/>
</dbReference>
<organism evidence="4 5">
    <name type="scientific">Nodularia spumigena CENA596</name>
    <dbReference type="NCBI Taxonomy" id="1819295"/>
    <lineage>
        <taxon>Bacteria</taxon>
        <taxon>Bacillati</taxon>
        <taxon>Cyanobacteriota</taxon>
        <taxon>Cyanophyceae</taxon>
        <taxon>Nostocales</taxon>
        <taxon>Nodulariaceae</taxon>
        <taxon>Nodularia</taxon>
    </lineage>
</organism>
<gene>
    <name evidence="4" type="ORF">A2T98_20385</name>
</gene>
<reference evidence="4 5" key="1">
    <citation type="submission" date="2016-04" db="EMBL/GenBank/DDBJ databases">
        <title>Draft Genome Assembly of the Bloom-forming Cyanobacterium Nodularia spumigena Strain CENA596 in Shrimp Production Ponds.</title>
        <authorList>
            <person name="Popin R.V."/>
            <person name="Rigonato J."/>
            <person name="Abreu V.A."/>
            <person name="Andreote A.P."/>
            <person name="Silveira S.B."/>
            <person name="Odebrecht C."/>
            <person name="Fiore M.F."/>
        </authorList>
    </citation>
    <scope>NUCLEOTIDE SEQUENCE [LARGE SCALE GENOMIC DNA]</scope>
    <source>
        <strain evidence="4 5">CENA596</strain>
    </source>
</reference>
<feature type="transmembrane region" description="Helical" evidence="3">
    <location>
        <begin position="186"/>
        <end position="208"/>
    </location>
</feature>
<evidence type="ECO:0000313" key="4">
    <source>
        <dbReference type="EMBL" id="KZL48022.1"/>
    </source>
</evidence>
<evidence type="ECO:0000313" key="5">
    <source>
        <dbReference type="Proteomes" id="UP000076555"/>
    </source>
</evidence>
<accession>A0A166I7Q3</accession>
<keyword evidence="1" id="KW-0378">Hydrolase</keyword>
<dbReference type="GO" id="GO:0008829">
    <property type="term" value="F:dCTP deaminase activity"/>
    <property type="evidence" value="ECO:0007669"/>
    <property type="project" value="InterPro"/>
</dbReference>
<name>A0A166I7Q3_NODSP</name>
<proteinExistence type="predicted"/>